<dbReference type="RefSeq" id="WP_238074034.1">
    <property type="nucleotide sequence ID" value="NZ_JAKNJB010000014.1"/>
</dbReference>
<reference evidence="1 2" key="1">
    <citation type="submission" date="2022-01" db="EMBL/GenBank/DDBJ databases">
        <title>Collection of gut derived symbiotic bacterial strains cultured from healthy donors.</title>
        <authorList>
            <person name="Lin H."/>
            <person name="Kohout C."/>
            <person name="Waligurski E."/>
            <person name="Pamer E.G."/>
        </authorList>
    </citation>
    <scope>NUCLEOTIDE SEQUENCE [LARGE SCALE GENOMIC DNA]</scope>
    <source>
        <strain evidence="1 2">DFI.3.7</strain>
    </source>
</reference>
<comment type="caution">
    <text evidence="1">The sequence shown here is derived from an EMBL/GenBank/DDBJ whole genome shotgun (WGS) entry which is preliminary data.</text>
</comment>
<sequence>MTYAVYRMKPFRRLTEPMHIAFKTNRGRTACHQHDRHNRATAVKAKQAGIADDFVFYESSLAYLFAKLAAL</sequence>
<accession>A0ABS9M938</accession>
<gene>
    <name evidence="1" type="ORF">L0P79_09315</name>
</gene>
<proteinExistence type="predicted"/>
<organism evidence="1 2">
    <name type="scientific">Intestinimonas massiliensis</name>
    <name type="common">ex Afouda et al. 2020</name>
    <dbReference type="NCBI Taxonomy" id="1673721"/>
    <lineage>
        <taxon>Bacteria</taxon>
        <taxon>Bacillati</taxon>
        <taxon>Bacillota</taxon>
        <taxon>Clostridia</taxon>
        <taxon>Eubacteriales</taxon>
        <taxon>Intestinimonas</taxon>
    </lineage>
</organism>
<keyword evidence="2" id="KW-1185">Reference proteome</keyword>
<protein>
    <submittedName>
        <fullName evidence="1">Uncharacterized protein</fullName>
    </submittedName>
</protein>
<evidence type="ECO:0000313" key="2">
    <source>
        <dbReference type="Proteomes" id="UP001200313"/>
    </source>
</evidence>
<evidence type="ECO:0000313" key="1">
    <source>
        <dbReference type="EMBL" id="MCG4527276.1"/>
    </source>
</evidence>
<name>A0ABS9M938_9FIRM</name>
<dbReference type="Proteomes" id="UP001200313">
    <property type="component" value="Unassembled WGS sequence"/>
</dbReference>
<dbReference type="EMBL" id="JAKNJB010000014">
    <property type="protein sequence ID" value="MCG4527276.1"/>
    <property type="molecule type" value="Genomic_DNA"/>
</dbReference>